<dbReference type="AlphaFoldDB" id="A0A3R9ZBK4"/>
<keyword evidence="2" id="KW-1185">Reference proteome</keyword>
<gene>
    <name evidence="1" type="ORF">EIC27_01675</name>
</gene>
<name>A0A3R9ZBK4_9RICK</name>
<evidence type="ECO:0000313" key="1">
    <source>
        <dbReference type="EMBL" id="RST70231.1"/>
    </source>
</evidence>
<proteinExistence type="predicted"/>
<evidence type="ECO:0000313" key="2">
    <source>
        <dbReference type="Proteomes" id="UP000279470"/>
    </source>
</evidence>
<accession>A0A3R9ZBK4</accession>
<protein>
    <submittedName>
        <fullName evidence="1">Uncharacterized protein</fullName>
    </submittedName>
</protein>
<comment type="caution">
    <text evidence="1">The sequence shown here is derived from an EMBL/GenBank/DDBJ whole genome shotgun (WGS) entry which is preliminary data.</text>
</comment>
<reference evidence="2" key="1">
    <citation type="submission" date="2018-11" db="EMBL/GenBank/DDBJ databases">
        <title>Phylogenetic, genomic, and biogeographic characterization of a novel and ubiquitous marine invertebrate-associated Rickettsiales parasite, Candidatus Marinoinvertebrata rohwerii, gen. nov., sp. nov.</title>
        <authorList>
            <person name="Klinges J.G."/>
            <person name="Rosales S.M."/>
            <person name="Mcminds R."/>
            <person name="Shaver E.C."/>
            <person name="Shantz A."/>
            <person name="Peters E.C."/>
            <person name="Burkepile D.E."/>
            <person name="Silliman B.R."/>
            <person name="Vega Thurber R.L."/>
        </authorList>
    </citation>
    <scope>NUCLEOTIDE SEQUENCE [LARGE SCALE GENOMIC DNA]</scope>
    <source>
        <strain evidence="2">a_cerv_44</strain>
    </source>
</reference>
<sequence>MPRCPYFSAYADNKDAFLHFVGILEKMSDGVKSLEVENPEIMGELNRASGILQNVEYAFSNLTEVEKRDLLGGNSRSIIFDKAEEAYNLQQVLKKELVKYLVNNNVNIFDHKGDLIEGVNLPNYIKFNAKDELNGFLPGQFEDVRNQEGLVKVKDFLGALGIDDKNIGQFKDQVQKEKDRYTREIISRNESRRMNKLQSANAKEQLAVKILKVAGISEGQIARIMQNPKAKSAIIKRSEQAFENLGIDLEQLNIIGVEEALKEIDNQALQAELEKQSKELIAQIGRVDSRSLDGQDMRGKEYLHEKYQNKTDKMTGAQFDKNAEKALEYEKSKDDRGKGSTLAYNMYRKPADALNKFLTNDGKPVLKP</sequence>
<organism evidence="1 2">
    <name type="scientific">Candidatus Aquarickettsia rohweri</name>
    <dbReference type="NCBI Taxonomy" id="2602574"/>
    <lineage>
        <taxon>Bacteria</taxon>
        <taxon>Pseudomonadati</taxon>
        <taxon>Pseudomonadota</taxon>
        <taxon>Alphaproteobacteria</taxon>
        <taxon>Rickettsiales</taxon>
        <taxon>Candidatus Midichloriaceae</taxon>
        <taxon>Candidatus Aquarickettsia</taxon>
    </lineage>
</organism>
<dbReference type="RefSeq" id="WP_126044429.1">
    <property type="nucleotide sequence ID" value="NZ_RXFM01000015.1"/>
</dbReference>
<dbReference type="EMBL" id="RXFM01000015">
    <property type="protein sequence ID" value="RST70231.1"/>
    <property type="molecule type" value="Genomic_DNA"/>
</dbReference>
<dbReference type="Proteomes" id="UP000279470">
    <property type="component" value="Unassembled WGS sequence"/>
</dbReference>